<evidence type="ECO:0000256" key="1">
    <source>
        <dbReference type="ARBA" id="ARBA00008056"/>
    </source>
</evidence>
<keyword evidence="3 5" id="KW-0560">Oxidoreductase</keyword>
<dbReference type="InterPro" id="IPR005123">
    <property type="entry name" value="Oxoglu/Fe-dep_dioxygenase_dom"/>
</dbReference>
<comment type="similarity">
    <text evidence="1 5">Belongs to the iron/ascorbate-dependent oxidoreductase family.</text>
</comment>
<evidence type="ECO:0000259" key="6">
    <source>
        <dbReference type="PROSITE" id="PS51471"/>
    </source>
</evidence>
<dbReference type="PANTHER" id="PTHR10209:SF881">
    <property type="entry name" value="FI07970P-RELATED"/>
    <property type="match status" value="1"/>
</dbReference>
<comment type="caution">
    <text evidence="7">The sequence shown here is derived from an EMBL/GenBank/DDBJ whole genome shotgun (WGS) entry which is preliminary data.</text>
</comment>
<dbReference type="Pfam" id="PF03171">
    <property type="entry name" value="2OG-FeII_Oxy"/>
    <property type="match status" value="1"/>
</dbReference>
<dbReference type="GO" id="GO:0046872">
    <property type="term" value="F:metal ion binding"/>
    <property type="evidence" value="ECO:0007669"/>
    <property type="project" value="UniProtKB-KW"/>
</dbReference>
<dbReference type="Gene3D" id="2.60.120.330">
    <property type="entry name" value="B-lactam Antibiotic, Isopenicillin N Synthase, Chain"/>
    <property type="match status" value="1"/>
</dbReference>
<proteinExistence type="inferred from homology"/>
<dbReference type="OMA" id="YKETFAR"/>
<dbReference type="GO" id="GO:0044283">
    <property type="term" value="P:small molecule biosynthetic process"/>
    <property type="evidence" value="ECO:0007669"/>
    <property type="project" value="UniProtKB-ARBA"/>
</dbReference>
<dbReference type="Proteomes" id="UP000258309">
    <property type="component" value="Unassembled WGS sequence"/>
</dbReference>
<feature type="non-terminal residue" evidence="7">
    <location>
        <position position="1"/>
    </location>
</feature>
<dbReference type="PROSITE" id="PS51471">
    <property type="entry name" value="FE2OG_OXY"/>
    <property type="match status" value="1"/>
</dbReference>
<accession>A0A3E2HQ35</accession>
<feature type="domain" description="Fe2OG dioxygenase" evidence="6">
    <location>
        <begin position="179"/>
        <end position="268"/>
    </location>
</feature>
<sequence length="268" mass="29895">MGSISESEFPSIQIPIIDISGYINGNVENGKQIAAEIHAACQFPGFFQITGHGVSAEQRSNMMSKIAEFFALPASIKQSIARLNSKCLRGYEMIGEQSLQAGFQDQKEGFNIGVEFPDYARYHQGPNQWPPEEAIPGFRETFSNYFDTMRRLSKIMFRLMALSLDLDENYFDDFVGSRDANSPCRMLHYPPTTPEQALKSRGIGAHTDFGALTLLLQDDVGGLEVFHRATETWHPVKPIEGAFVVNIGDMMGEQTPQTPNWLSAHPPD</sequence>
<dbReference type="InterPro" id="IPR026992">
    <property type="entry name" value="DIOX_N"/>
</dbReference>
<dbReference type="OrthoDB" id="288590at2759"/>
<keyword evidence="8" id="KW-1185">Reference proteome</keyword>
<evidence type="ECO:0000256" key="4">
    <source>
        <dbReference type="ARBA" id="ARBA00023004"/>
    </source>
</evidence>
<dbReference type="EMBL" id="NCSJ02000008">
    <property type="protein sequence ID" value="RFU35485.1"/>
    <property type="molecule type" value="Genomic_DNA"/>
</dbReference>
<evidence type="ECO:0000256" key="3">
    <source>
        <dbReference type="ARBA" id="ARBA00023002"/>
    </source>
</evidence>
<evidence type="ECO:0000256" key="2">
    <source>
        <dbReference type="ARBA" id="ARBA00022723"/>
    </source>
</evidence>
<dbReference type="GO" id="GO:0016491">
    <property type="term" value="F:oxidoreductase activity"/>
    <property type="evidence" value="ECO:0007669"/>
    <property type="project" value="UniProtKB-KW"/>
</dbReference>
<keyword evidence="2 5" id="KW-0479">Metal-binding</keyword>
<reference evidence="7 8" key="1">
    <citation type="submission" date="2018-05" db="EMBL/GenBank/DDBJ databases">
        <title>Draft genome sequence of Scytalidium lignicola DSM 105466, a ubiquitous saprotrophic fungus.</title>
        <authorList>
            <person name="Buettner E."/>
            <person name="Gebauer A.M."/>
            <person name="Hofrichter M."/>
            <person name="Liers C."/>
            <person name="Kellner H."/>
        </authorList>
    </citation>
    <scope>NUCLEOTIDE SEQUENCE [LARGE SCALE GENOMIC DNA]</scope>
    <source>
        <strain evidence="7 8">DSM 105466</strain>
    </source>
</reference>
<gene>
    <name evidence="7" type="ORF">B7463_g873</name>
</gene>
<keyword evidence="4 5" id="KW-0408">Iron</keyword>
<dbReference type="Pfam" id="PF14226">
    <property type="entry name" value="DIOX_N"/>
    <property type="match status" value="1"/>
</dbReference>
<dbReference type="AlphaFoldDB" id="A0A3E2HQ35"/>
<dbReference type="SUPFAM" id="SSF51197">
    <property type="entry name" value="Clavaminate synthase-like"/>
    <property type="match status" value="1"/>
</dbReference>
<evidence type="ECO:0000313" key="7">
    <source>
        <dbReference type="EMBL" id="RFU35485.1"/>
    </source>
</evidence>
<dbReference type="STRING" id="5539.A0A3E2HQ35"/>
<dbReference type="PANTHER" id="PTHR10209">
    <property type="entry name" value="OXIDOREDUCTASE, 2OG-FE II OXYGENASE FAMILY PROTEIN"/>
    <property type="match status" value="1"/>
</dbReference>
<name>A0A3E2HQ35_SCYLI</name>
<dbReference type="InterPro" id="IPR027443">
    <property type="entry name" value="IPNS-like_sf"/>
</dbReference>
<organism evidence="7 8">
    <name type="scientific">Scytalidium lignicola</name>
    <name type="common">Hyphomycete</name>
    <dbReference type="NCBI Taxonomy" id="5539"/>
    <lineage>
        <taxon>Eukaryota</taxon>
        <taxon>Fungi</taxon>
        <taxon>Dikarya</taxon>
        <taxon>Ascomycota</taxon>
        <taxon>Pezizomycotina</taxon>
        <taxon>Leotiomycetes</taxon>
        <taxon>Leotiomycetes incertae sedis</taxon>
        <taxon>Scytalidium</taxon>
    </lineage>
</organism>
<feature type="non-terminal residue" evidence="7">
    <location>
        <position position="268"/>
    </location>
</feature>
<dbReference type="InterPro" id="IPR044861">
    <property type="entry name" value="IPNS-like_FE2OG_OXY"/>
</dbReference>
<evidence type="ECO:0000256" key="5">
    <source>
        <dbReference type="RuleBase" id="RU003682"/>
    </source>
</evidence>
<protein>
    <recommendedName>
        <fullName evidence="6">Fe2OG dioxygenase domain-containing protein</fullName>
    </recommendedName>
</protein>
<dbReference type="PRINTS" id="PR00682">
    <property type="entry name" value="IPNSYNTHASE"/>
</dbReference>
<evidence type="ECO:0000313" key="8">
    <source>
        <dbReference type="Proteomes" id="UP000258309"/>
    </source>
</evidence>